<dbReference type="Proteomes" id="UP000473014">
    <property type="component" value="Unassembled WGS sequence"/>
</dbReference>
<dbReference type="RefSeq" id="WP_155070706.1">
    <property type="nucleotide sequence ID" value="NZ_WIXO01000001.1"/>
</dbReference>
<dbReference type="AlphaFoldDB" id="A0A6G2BB08"/>
<keyword evidence="2" id="KW-1185">Reference proteome</keyword>
<protein>
    <submittedName>
        <fullName evidence="1">Uncharacterized protein</fullName>
    </submittedName>
</protein>
<comment type="caution">
    <text evidence="1">The sequence shown here is derived from an EMBL/GenBank/DDBJ whole genome shotgun (WGS) entry which is preliminary data.</text>
</comment>
<sequence length="138" mass="15325">MGVEVGVGDLIRSYVELRDGASVRDGSAARLLQFYSVECGLKAAVLGKNGTNGRSTADLPPELRTHDLRALAKELRLSPDAVGRLIGCRRRHGGRNKVEQHQLHEAWRYGAALHRDDEKIADTALSSLSEWCRKEHKR</sequence>
<accession>A0A6G2BB08</accession>
<organism evidence="1 2">
    <name type="scientific">Streptomyces taklimakanensis</name>
    <dbReference type="NCBI Taxonomy" id="2569853"/>
    <lineage>
        <taxon>Bacteria</taxon>
        <taxon>Bacillati</taxon>
        <taxon>Actinomycetota</taxon>
        <taxon>Actinomycetes</taxon>
        <taxon>Kitasatosporales</taxon>
        <taxon>Streptomycetaceae</taxon>
        <taxon>Streptomyces</taxon>
    </lineage>
</organism>
<evidence type="ECO:0000313" key="2">
    <source>
        <dbReference type="Proteomes" id="UP000473014"/>
    </source>
</evidence>
<reference evidence="1 2" key="1">
    <citation type="submission" date="2019-11" db="EMBL/GenBank/DDBJ databases">
        <authorList>
            <person name="Yuan L."/>
        </authorList>
    </citation>
    <scope>NUCLEOTIDE SEQUENCE [LARGE SCALE GENOMIC DNA]</scope>
    <source>
        <strain evidence="1 2">TRM43335</strain>
    </source>
</reference>
<proteinExistence type="predicted"/>
<dbReference type="OrthoDB" id="5420191at2"/>
<name>A0A6G2BB08_9ACTN</name>
<gene>
    <name evidence="1" type="ORF">F0L17_09290</name>
</gene>
<evidence type="ECO:0000313" key="1">
    <source>
        <dbReference type="EMBL" id="MTE19316.1"/>
    </source>
</evidence>
<dbReference type="EMBL" id="WIXO01000001">
    <property type="protein sequence ID" value="MTE19316.1"/>
    <property type="molecule type" value="Genomic_DNA"/>
</dbReference>